<keyword evidence="3" id="KW-1185">Reference proteome</keyword>
<dbReference type="Proteomes" id="UP000076603">
    <property type="component" value="Unassembled WGS sequence"/>
</dbReference>
<accession>A0A161Y3Y1</accession>
<name>A0A161Y3Y1_9CLOT</name>
<organism evidence="2 3">
    <name type="scientific">Clostridium magnum DSM 2767</name>
    <dbReference type="NCBI Taxonomy" id="1121326"/>
    <lineage>
        <taxon>Bacteria</taxon>
        <taxon>Bacillati</taxon>
        <taxon>Bacillota</taxon>
        <taxon>Clostridia</taxon>
        <taxon>Eubacteriales</taxon>
        <taxon>Clostridiaceae</taxon>
        <taxon>Clostridium</taxon>
    </lineage>
</organism>
<dbReference type="EMBL" id="LWAE01000002">
    <property type="protein sequence ID" value="KZL92799.1"/>
    <property type="molecule type" value="Genomic_DNA"/>
</dbReference>
<dbReference type="PATRIC" id="fig|1121326.3.peg.2620"/>
<comment type="caution">
    <text evidence="2">The sequence shown here is derived from an EMBL/GenBank/DDBJ whole genome shotgun (WGS) entry which is preliminary data.</text>
</comment>
<protein>
    <recommendedName>
        <fullName evidence="4">Bacterial type II secretion system protein F domain protein</fullName>
    </recommendedName>
</protein>
<proteinExistence type="predicted"/>
<feature type="transmembrane region" description="Helical" evidence="1">
    <location>
        <begin position="210"/>
        <end position="230"/>
    </location>
</feature>
<evidence type="ECO:0000256" key="1">
    <source>
        <dbReference type="SAM" id="Phobius"/>
    </source>
</evidence>
<keyword evidence="1" id="KW-0472">Membrane</keyword>
<evidence type="ECO:0000313" key="3">
    <source>
        <dbReference type="Proteomes" id="UP000076603"/>
    </source>
</evidence>
<dbReference type="AlphaFoldDB" id="A0A161Y3Y1"/>
<keyword evidence="1" id="KW-0812">Transmembrane</keyword>
<reference evidence="2 3" key="1">
    <citation type="submission" date="2016-04" db="EMBL/GenBank/DDBJ databases">
        <title>Genome sequence of Clostridium magnum DSM 2767.</title>
        <authorList>
            <person name="Poehlein A."/>
            <person name="Uhlig R."/>
            <person name="Fischer R."/>
            <person name="Bahl H."/>
            <person name="Daniel R."/>
        </authorList>
    </citation>
    <scope>NUCLEOTIDE SEQUENCE [LARGE SCALE GENOMIC DNA]</scope>
    <source>
        <strain evidence="2 3">DSM 2767</strain>
    </source>
</reference>
<evidence type="ECO:0000313" key="2">
    <source>
        <dbReference type="EMBL" id="KZL92799.1"/>
    </source>
</evidence>
<keyword evidence="1" id="KW-1133">Transmembrane helix</keyword>
<dbReference type="RefSeq" id="WP_066622531.1">
    <property type="nucleotide sequence ID" value="NZ_FQXL01000025.1"/>
</dbReference>
<feature type="transmembrane region" description="Helical" evidence="1">
    <location>
        <begin position="84"/>
        <end position="104"/>
    </location>
</feature>
<feature type="transmembrane region" description="Helical" evidence="1">
    <location>
        <begin position="6"/>
        <end position="22"/>
    </location>
</feature>
<feature type="transmembrane region" description="Helical" evidence="1">
    <location>
        <begin position="354"/>
        <end position="374"/>
    </location>
</feature>
<evidence type="ECO:0008006" key="4">
    <source>
        <dbReference type="Google" id="ProtNLM"/>
    </source>
</evidence>
<gene>
    <name evidence="2" type="ORF">CLMAG_26130</name>
</gene>
<sequence>MTIVYILAGVGALLLLTLIPLPRQRLKNTINKYMYEKDSREEFISKIEGSFLIKMMTPKKDSVRYEKERKKLLKAGIRLSLEKVAIIKVVFFIISFIFIFGVYVNMNTLREKGILEQSDNNNAVTLIMGNTDTDVKGSNSIYDSLLQKTLEKAPNYKTYFKKNKVGELAAIIGDAREELSIQDNKDETARKVLQTLLQAYNMTIISPANVGILLLLALLSTGIIDLIFGFRKSIRIAKIEKEFAKIEAVTILLMNKENINVVSLLQQMKAQSKVLRSNFQQCLNMYTSSPVKALDELVTEVDNSEFTKFITILKQCLNSDKATNNQILKIQRNLRLAMEETMNKQKNRNKRIRLTLLQFPLILLLILLIMLPFFDIIKNTI</sequence>